<reference evidence="2 3" key="1">
    <citation type="submission" date="2016-07" db="EMBL/GenBank/DDBJ databases">
        <title>Multi-omics approach to identify versatile polysaccharide utilization systems of a marine flavobacterium Gramella flava.</title>
        <authorList>
            <person name="Tang K."/>
        </authorList>
    </citation>
    <scope>NUCLEOTIDE SEQUENCE [LARGE SCALE GENOMIC DNA]</scope>
    <source>
        <strain evidence="2 3">JLT2011</strain>
    </source>
</reference>
<evidence type="ECO:0000313" key="2">
    <source>
        <dbReference type="EMBL" id="APU67754.1"/>
    </source>
</evidence>
<dbReference type="PANTHER" id="PTHR32182:SF22">
    <property type="entry name" value="ATP-DEPENDENT ENDONUCLEASE, OLD FAMILY-RELATED"/>
    <property type="match status" value="1"/>
</dbReference>
<dbReference type="PANTHER" id="PTHR32182">
    <property type="entry name" value="DNA REPLICATION AND REPAIR PROTEIN RECF"/>
    <property type="match status" value="1"/>
</dbReference>
<dbReference type="SUPFAM" id="SSF52540">
    <property type="entry name" value="P-loop containing nucleoside triphosphate hydrolases"/>
    <property type="match status" value="1"/>
</dbReference>
<dbReference type="Proteomes" id="UP000186230">
    <property type="component" value="Chromosome"/>
</dbReference>
<gene>
    <name evidence="2" type="ORF">GRFL_1030</name>
</gene>
<dbReference type="Gene3D" id="3.40.50.300">
    <property type="entry name" value="P-loop containing nucleotide triphosphate hydrolases"/>
    <property type="match status" value="1"/>
</dbReference>
<dbReference type="STRING" id="1229726.GRFL_1030"/>
<evidence type="ECO:0000313" key="3">
    <source>
        <dbReference type="Proteomes" id="UP000186230"/>
    </source>
</evidence>
<dbReference type="InterPro" id="IPR027417">
    <property type="entry name" value="P-loop_NTPase"/>
</dbReference>
<dbReference type="GO" id="GO:0000731">
    <property type="term" value="P:DNA synthesis involved in DNA repair"/>
    <property type="evidence" value="ECO:0007669"/>
    <property type="project" value="TreeGrafter"/>
</dbReference>
<evidence type="ECO:0000259" key="1">
    <source>
        <dbReference type="Pfam" id="PF13476"/>
    </source>
</evidence>
<keyword evidence="3" id="KW-1185">Reference proteome</keyword>
<dbReference type="KEGG" id="gfl:GRFL_1030"/>
<sequence length="642" mass="75085">MRKIDTLQINNFKFFDEQGPIEIGGKHLLLYGENGSGKSSIYWALYTLFEATLKKDTEEIAKYFKHHTAHPQSLVNIHADRIPLPHHPKYNEHFNSFIKVKTKSPSPTEYQLSLLNTNIQNDSVAKEINQASDFISYKVLYKFQDFWNGEKMDLADIFIGHILSYISFPGKDLLRNGVVKTFTNASDMYEEIKKGPGMTTNSKGKKIQVYKYSEENKKFIAFAKHFNNELKNLIDFININAPAILKKLGHNIDFELRFEELKYKKADVNFHFTPFKIHFIITAYAGNPITINRPQSFLNEARITAIAIAIRLTVLRKRINAQAGDILKFIVFDDVMISLDMNNRDKLIDFLLDPSNKFIYDYQILFLTHDRSLFFYLKDKIKNSGNNDEWVYKEMYVNSLSTFERPSINNHPNKIEKAEYYLQKNDYPACGIYLRVLCEEILDRIYPDTSRYEIKKNEEGIYETRLQRLNDKINHLKIFCTEEGLDFNDFKDLKTYKSVILNSLAHNDIESPIYRVELIKILDVLKKLELIKRDVQLAKPNSTFLISFTKKDGKPYIIGITIKDHLMILEKKNEFKRLSSFCKANITYINDDGVETKKINIEKESIKQIVMEKCKELDIDMINIEENMVDRKKMLVKDLLAQ</sequence>
<dbReference type="OrthoDB" id="1023918at2"/>
<feature type="domain" description="Rad50/SbcC-type AAA" evidence="1">
    <location>
        <begin position="7"/>
        <end position="227"/>
    </location>
</feature>
<dbReference type="AlphaFoldDB" id="A0A1L7I3H1"/>
<dbReference type="Pfam" id="PF13476">
    <property type="entry name" value="AAA_23"/>
    <property type="match status" value="1"/>
</dbReference>
<dbReference type="GO" id="GO:0006302">
    <property type="term" value="P:double-strand break repair"/>
    <property type="evidence" value="ECO:0007669"/>
    <property type="project" value="InterPro"/>
</dbReference>
<proteinExistence type="predicted"/>
<protein>
    <recommendedName>
        <fullName evidence="1">Rad50/SbcC-type AAA domain-containing protein</fullName>
    </recommendedName>
</protein>
<accession>A0A1L7I3H1</accession>
<name>A0A1L7I3H1_9FLAO</name>
<dbReference type="EMBL" id="CP016359">
    <property type="protein sequence ID" value="APU67754.1"/>
    <property type="molecule type" value="Genomic_DNA"/>
</dbReference>
<dbReference type="InterPro" id="IPR038729">
    <property type="entry name" value="Rad50/SbcC_AAA"/>
</dbReference>
<organism evidence="2 3">
    <name type="scientific">Christiangramia flava JLT2011</name>
    <dbReference type="NCBI Taxonomy" id="1229726"/>
    <lineage>
        <taxon>Bacteria</taxon>
        <taxon>Pseudomonadati</taxon>
        <taxon>Bacteroidota</taxon>
        <taxon>Flavobacteriia</taxon>
        <taxon>Flavobacteriales</taxon>
        <taxon>Flavobacteriaceae</taxon>
        <taxon>Christiangramia</taxon>
    </lineage>
</organism>
<dbReference type="GO" id="GO:0016887">
    <property type="term" value="F:ATP hydrolysis activity"/>
    <property type="evidence" value="ECO:0007669"/>
    <property type="project" value="InterPro"/>
</dbReference>
<dbReference type="RefSeq" id="WP_083643599.1">
    <property type="nucleotide sequence ID" value="NZ_AMRU01000002.1"/>
</dbReference>